<dbReference type="Pfam" id="PF00004">
    <property type="entry name" value="AAA"/>
    <property type="match status" value="1"/>
</dbReference>
<dbReference type="GO" id="GO:0003677">
    <property type="term" value="F:DNA binding"/>
    <property type="evidence" value="ECO:0007669"/>
    <property type="project" value="InterPro"/>
</dbReference>
<evidence type="ECO:0000313" key="5">
    <source>
        <dbReference type="EMBL" id="AGP30850.1"/>
    </source>
</evidence>
<accession>S4XGS0</accession>
<evidence type="ECO:0000256" key="1">
    <source>
        <dbReference type="ARBA" id="ARBA00008959"/>
    </source>
</evidence>
<dbReference type="PANTHER" id="PTHR13779:SF7">
    <property type="entry name" value="ATPASE WRNIP1"/>
    <property type="match status" value="1"/>
</dbReference>
<evidence type="ECO:0000313" key="6">
    <source>
        <dbReference type="Proteomes" id="UP000014809"/>
    </source>
</evidence>
<dbReference type="Gene3D" id="1.20.272.10">
    <property type="match status" value="1"/>
</dbReference>
<dbReference type="InterPro" id="IPR003593">
    <property type="entry name" value="AAA+_ATPase"/>
</dbReference>
<dbReference type="Gene3D" id="1.10.3710.10">
    <property type="entry name" value="DNA polymerase III clamp loader subunits, C-terminal domain"/>
    <property type="match status" value="1"/>
</dbReference>
<protein>
    <submittedName>
        <fullName evidence="5">Recombination factor protein RarA</fullName>
    </submittedName>
</protein>
<dbReference type="Gene3D" id="3.40.50.300">
    <property type="entry name" value="P-loop containing nucleotide triphosphate hydrolases"/>
    <property type="match status" value="1"/>
</dbReference>
<dbReference type="SUPFAM" id="SSF48019">
    <property type="entry name" value="post-AAA+ oligomerization domain-like"/>
    <property type="match status" value="1"/>
</dbReference>
<sequence length="460" mass="48621">MAEGLFGLGGADPAPPSRSADAYFHPGAHAPLAVRMRPRSLDEVVGQTHVLDEGSPLRRLIDGRGESSVILYGPPGTGKTTVASLIAGASGRRFEALSALNSGVKEVRAVIDAARRRLIDGVPTVLFIDEVHRFSKTQQDALLAAVENRTVLLVAATTENPSFSVVAPLLSRSLLVELTPLAPEDISTLLRRAVADARGYDGRISLTEEARARLTALAAGDARRALTYLEAAAETAEDSAGNAGDAGDAEITVDTVARSTDKAVARYDRDGDQHYDIVSAFIKSIRGSDPDAALHYLARMIDAGEDPRFITRRLVVHAAEDIGTADPQALQIAVAAHEAVSFIGMPEGRIPLAEATVYLATAPKSNAVITAIDAALADVRAGRGSIVPAHLRDGHYSGAEALGNAVGYRYPHDDPRGVLAQNYLPEDLAGAVYYAPTDHGRERQLSATLDTLRGIVRGGR</sequence>
<dbReference type="FunFam" id="3.40.50.300:FF:000345">
    <property type="entry name" value="AAA family ATPase"/>
    <property type="match status" value="1"/>
</dbReference>
<dbReference type="KEGG" id="cter:A606_06015"/>
<keyword evidence="3" id="KW-0067">ATP-binding</keyword>
<reference evidence="5 6" key="1">
    <citation type="submission" date="2012-06" db="EMBL/GenBank/DDBJ databases">
        <title>Complete genome sequence of Corynebacterium terpenotabidum Y-11 (=DSM 44721).</title>
        <authorList>
            <person name="Ruckert C."/>
            <person name="Albersmeier A."/>
            <person name="Al-Dilaimi A."/>
            <person name="Szczepanowski R."/>
            <person name="Kalinowski J."/>
        </authorList>
    </citation>
    <scope>NUCLEOTIDE SEQUENCE [LARGE SCALE GENOMIC DNA]</scope>
    <source>
        <strain evidence="5 6">Y-11</strain>
    </source>
</reference>
<dbReference type="InterPro" id="IPR003959">
    <property type="entry name" value="ATPase_AAA_core"/>
</dbReference>
<dbReference type="FunFam" id="1.20.272.10:FF:000001">
    <property type="entry name" value="Putative AAA family ATPase"/>
    <property type="match status" value="1"/>
</dbReference>
<dbReference type="GO" id="GO:0017116">
    <property type="term" value="F:single-stranded DNA helicase activity"/>
    <property type="evidence" value="ECO:0007669"/>
    <property type="project" value="TreeGrafter"/>
</dbReference>
<dbReference type="eggNOG" id="COG2256">
    <property type="taxonomic scope" value="Bacteria"/>
</dbReference>
<dbReference type="GO" id="GO:0016887">
    <property type="term" value="F:ATP hydrolysis activity"/>
    <property type="evidence" value="ECO:0007669"/>
    <property type="project" value="InterPro"/>
</dbReference>
<feature type="domain" description="AAA+ ATPase" evidence="4">
    <location>
        <begin position="65"/>
        <end position="180"/>
    </location>
</feature>
<organism evidence="5 6">
    <name type="scientific">Corynebacterium terpenotabidum Y-11</name>
    <dbReference type="NCBI Taxonomy" id="1200352"/>
    <lineage>
        <taxon>Bacteria</taxon>
        <taxon>Bacillati</taxon>
        <taxon>Actinomycetota</taxon>
        <taxon>Actinomycetes</taxon>
        <taxon>Mycobacteriales</taxon>
        <taxon>Corynebacteriaceae</taxon>
        <taxon>Corynebacterium</taxon>
    </lineage>
</organism>
<dbReference type="InterPro" id="IPR051314">
    <property type="entry name" value="AAA_ATPase_RarA/MGS1/WRNIP1"/>
</dbReference>
<dbReference type="PANTHER" id="PTHR13779">
    <property type="entry name" value="WERNER HELICASE-INTERACTING PROTEIN 1 FAMILY MEMBER"/>
    <property type="match status" value="1"/>
</dbReference>
<gene>
    <name evidence="5" type="ORF">A606_06015</name>
</gene>
<keyword evidence="2" id="KW-0547">Nucleotide-binding</keyword>
<dbReference type="Pfam" id="PF16193">
    <property type="entry name" value="AAA_assoc_2"/>
    <property type="match status" value="1"/>
</dbReference>
<dbReference type="InterPro" id="IPR021886">
    <property type="entry name" value="MgsA_C"/>
</dbReference>
<dbReference type="Gene3D" id="1.10.8.60">
    <property type="match status" value="1"/>
</dbReference>
<dbReference type="PATRIC" id="fig|1200352.3.peg.1220"/>
<evidence type="ECO:0000256" key="3">
    <source>
        <dbReference type="ARBA" id="ARBA00022840"/>
    </source>
</evidence>
<dbReference type="GO" id="GO:0005524">
    <property type="term" value="F:ATP binding"/>
    <property type="evidence" value="ECO:0007669"/>
    <property type="project" value="UniProtKB-KW"/>
</dbReference>
<dbReference type="Pfam" id="PF12002">
    <property type="entry name" value="MgsA_C"/>
    <property type="match status" value="1"/>
</dbReference>
<dbReference type="FunFam" id="1.10.3710.10:FF:000003">
    <property type="entry name" value="ATPase, AAA family protein"/>
    <property type="match status" value="1"/>
</dbReference>
<dbReference type="CDD" id="cd18139">
    <property type="entry name" value="HLD_clamp_RarA"/>
    <property type="match status" value="1"/>
</dbReference>
<dbReference type="InterPro" id="IPR008921">
    <property type="entry name" value="DNA_pol3_clamp-load_cplx_C"/>
</dbReference>
<dbReference type="EMBL" id="CP003696">
    <property type="protein sequence ID" value="AGP30850.1"/>
    <property type="molecule type" value="Genomic_DNA"/>
</dbReference>
<proteinExistence type="inferred from homology"/>
<dbReference type="InterPro" id="IPR032423">
    <property type="entry name" value="AAA_assoc_2"/>
</dbReference>
<dbReference type="SUPFAM" id="SSF52540">
    <property type="entry name" value="P-loop containing nucleoside triphosphate hydrolases"/>
    <property type="match status" value="1"/>
</dbReference>
<evidence type="ECO:0000259" key="4">
    <source>
        <dbReference type="SMART" id="SM00382"/>
    </source>
</evidence>
<comment type="similarity">
    <text evidence="1">Belongs to the AAA ATPase family. RarA/MGS1/WRNIP1 subfamily.</text>
</comment>
<dbReference type="GO" id="GO:0000731">
    <property type="term" value="P:DNA synthesis involved in DNA repair"/>
    <property type="evidence" value="ECO:0007669"/>
    <property type="project" value="TreeGrafter"/>
</dbReference>
<dbReference type="CDD" id="cd00009">
    <property type="entry name" value="AAA"/>
    <property type="match status" value="1"/>
</dbReference>
<name>S4XGS0_9CORY</name>
<evidence type="ECO:0000256" key="2">
    <source>
        <dbReference type="ARBA" id="ARBA00022741"/>
    </source>
</evidence>
<dbReference type="STRING" id="1200352.A606_06015"/>
<dbReference type="InterPro" id="IPR027417">
    <property type="entry name" value="P-loop_NTPase"/>
</dbReference>
<keyword evidence="6" id="KW-1185">Reference proteome</keyword>
<dbReference type="GO" id="GO:0008047">
    <property type="term" value="F:enzyme activator activity"/>
    <property type="evidence" value="ECO:0007669"/>
    <property type="project" value="TreeGrafter"/>
</dbReference>
<dbReference type="SMART" id="SM00382">
    <property type="entry name" value="AAA"/>
    <property type="match status" value="1"/>
</dbReference>
<dbReference type="RefSeq" id="WP_020441211.1">
    <property type="nucleotide sequence ID" value="NC_021663.1"/>
</dbReference>
<dbReference type="Proteomes" id="UP000014809">
    <property type="component" value="Chromosome"/>
</dbReference>
<dbReference type="OrthoDB" id="9778364at2"/>
<dbReference type="AlphaFoldDB" id="S4XGS0"/>
<dbReference type="HOGENOM" id="CLU_017985_1_0_11"/>
<dbReference type="GO" id="GO:0006261">
    <property type="term" value="P:DNA-templated DNA replication"/>
    <property type="evidence" value="ECO:0007669"/>
    <property type="project" value="TreeGrafter"/>
</dbReference>